<evidence type="ECO:0000256" key="6">
    <source>
        <dbReference type="ARBA" id="ARBA00022884"/>
    </source>
</evidence>
<evidence type="ECO:0000313" key="13">
    <source>
        <dbReference type="EMBL" id="QJC68996.1"/>
    </source>
</evidence>
<protein>
    <recommendedName>
        <fullName evidence="12">Non-structural protein 1</fullName>
        <shortName evidence="12">NSP1</shortName>
    </recommendedName>
    <alternativeName>
        <fullName evidence="12">NCVP2</fullName>
    </alternativeName>
    <alternativeName>
        <fullName evidence="12">Non-structural RNA-binding protein 53</fullName>
        <shortName evidence="12">NS53</shortName>
    </alternativeName>
</protein>
<keyword evidence="3 12" id="KW-1090">Inhibition of host innate immune response by virus</keyword>
<evidence type="ECO:0000256" key="11">
    <source>
        <dbReference type="ARBA" id="ARBA00023280"/>
    </source>
</evidence>
<comment type="function">
    <text evidence="12">Plays a role in the inhibition of host innate immunity by inducing the degradation of key host factors required to activate interferon production such as IRF3, IRF5 or IRF7. Associates with components of cullin RING ligases (CRLs) including CUL1 or CUL3, which are essential multisubunit ubiquitination complexes, to modulate their activities.</text>
</comment>
<dbReference type="HAMAP" id="MF_04088">
    <property type="entry name" value="ROTA_NSP1"/>
    <property type="match status" value="1"/>
</dbReference>
<dbReference type="EMBL" id="MN528095">
    <property type="protein sequence ID" value="QJD08119.1"/>
    <property type="molecule type" value="Genomic_RNA"/>
</dbReference>
<evidence type="ECO:0000256" key="1">
    <source>
        <dbReference type="ARBA" id="ARBA00022482"/>
    </source>
</evidence>
<comment type="similarity">
    <text evidence="12">Belongs to the rotavirus NSP1 family.</text>
</comment>
<keyword evidence="8 12" id="KW-1037">Host cytoskeleton</keyword>
<keyword evidence="11 12" id="KW-0899">Viral immunoevasion</keyword>
<gene>
    <name evidence="14" type="primary">NSP1</name>
</gene>
<dbReference type="EMBL" id="MN528122">
    <property type="protein sequence ID" value="QJD08146.1"/>
    <property type="molecule type" value="Genomic_RNA"/>
</dbReference>
<sequence>MATFKDACFHYRRLTAINRRLLSIGANSTWSPAPDTGLKGWCLECCQIAELIYCYGCSLPHVCKWCVKDRRCFLDSQPHFLRLRTFKGPITKEKLQCIIDMYNMLFPVNDKVINKFRMTVKQNKCRNQYKLEWYNHLLMPITLNAAVFKFDDEVIYYVFGFYEGTVDGAFLPYRMVNCTDLYDKLLLDAVNMVRLESIPDNLKSHYTMKYFKASRMPSMKLKQIYFSDFAKHTAIFNTYTNTMGRYMCRNVTEFEWNTELEMHNDLKNNKAKIIAAMIATQYIQYNGHDNNVGRLKYNIFELGHHCKPNYISSNHITSASKIKNCKWCDMSYFFVKMDWRIRSMYDQLMNFIQSCYKSNVNVGHCSSVETIYPLIQRLIWHSFTPYMEKTIKDVFQKMNPTEIGDDTVILFTTRLDLELYESARRALQCEALPQILTQAQFSCIINAIVSQWFNVDKMEKLPLSIKSTEELRKMKEEGTLNEEYELLISDSEGDEVE</sequence>
<dbReference type="GO" id="GO:0039548">
    <property type="term" value="P:symbiont-mediated suppression of host cytoplasmic pattern recognition receptor signaling pathway via inhibition of IRF3 activity"/>
    <property type="evidence" value="ECO:0007669"/>
    <property type="project" value="UniProtKB-UniRule"/>
</dbReference>
<dbReference type="GO" id="GO:0003723">
    <property type="term" value="F:RNA binding"/>
    <property type="evidence" value="ECO:0007669"/>
    <property type="project" value="UniProtKB-UniRule"/>
</dbReference>
<dbReference type="GO" id="GO:0046872">
    <property type="term" value="F:metal ion binding"/>
    <property type="evidence" value="ECO:0007669"/>
    <property type="project" value="UniProtKB-UniRule"/>
</dbReference>
<feature type="region of interest" description="RNA-binding" evidence="12">
    <location>
        <begin position="1"/>
        <end position="81"/>
    </location>
</feature>
<comment type="subunit">
    <text evidence="12">Interacts (via C-terminus) with host IRF3; this interaction leads to IRF3 degradation. Interacts with host IRF7; this interaction leads to IRF7 degradation. Interacts with host CUL1 and CUL3.</text>
</comment>
<evidence type="ECO:0000256" key="5">
    <source>
        <dbReference type="ARBA" id="ARBA00022811"/>
    </source>
</evidence>
<dbReference type="GO" id="GO:0044163">
    <property type="term" value="C:host cytoskeleton"/>
    <property type="evidence" value="ECO:0007669"/>
    <property type="project" value="UniProtKB-SubCell"/>
</dbReference>
<feature type="region of interest" description="Zinc-binding domain" evidence="12">
    <location>
        <begin position="42"/>
        <end position="79"/>
    </location>
</feature>
<proteinExistence type="inferred from homology"/>
<evidence type="ECO:0000256" key="8">
    <source>
        <dbReference type="ARBA" id="ARBA00023111"/>
    </source>
</evidence>
<keyword evidence="9 12" id="KW-1035">Host cytoplasm</keyword>
<dbReference type="Pfam" id="PF00981">
    <property type="entry name" value="Rota_NS53"/>
    <property type="match status" value="1"/>
</dbReference>
<evidence type="ECO:0000256" key="7">
    <source>
        <dbReference type="ARBA" id="ARBA00022931"/>
    </source>
</evidence>
<feature type="region of interest" description="Important for cytoskeleton localization" evidence="12">
    <location>
        <begin position="82"/>
        <end position="177"/>
    </location>
</feature>
<evidence type="ECO:0000256" key="3">
    <source>
        <dbReference type="ARBA" id="ARBA00022632"/>
    </source>
</evidence>
<evidence type="ECO:0000313" key="15">
    <source>
        <dbReference type="EMBL" id="QJD08119.1"/>
    </source>
</evidence>
<comment type="subcellular location">
    <subcellularLocation>
        <location evidence="12">Host cytoplasm</location>
        <location evidence="12">Host cytoskeleton</location>
    </subcellularLocation>
</comment>
<evidence type="ECO:0000256" key="9">
    <source>
        <dbReference type="ARBA" id="ARBA00023200"/>
    </source>
</evidence>
<evidence type="ECO:0000256" key="4">
    <source>
        <dbReference type="ARBA" id="ARBA00022723"/>
    </source>
</evidence>
<keyword evidence="7 12" id="KW-1092">Inhibition of host IRF3 by virus</keyword>
<dbReference type="GO" id="GO:0030430">
    <property type="term" value="C:host cell cytoplasm"/>
    <property type="evidence" value="ECO:0007669"/>
    <property type="project" value="UniProtKB-UniRule"/>
</dbReference>
<evidence type="ECO:0000256" key="12">
    <source>
        <dbReference type="HAMAP-Rule" id="MF_04088"/>
    </source>
</evidence>
<dbReference type="InterPro" id="IPR002148">
    <property type="entry name" value="Rotavirus_NSP1"/>
</dbReference>
<evidence type="ECO:0000256" key="2">
    <source>
        <dbReference type="ARBA" id="ARBA00022581"/>
    </source>
</evidence>
<evidence type="ECO:0000313" key="14">
    <source>
        <dbReference type="EMBL" id="QJC69018.1"/>
    </source>
</evidence>
<keyword evidence="10 12" id="KW-0922">Interferon antiviral system evasion</keyword>
<keyword evidence="2 12" id="KW-0945">Host-virus interaction</keyword>
<evidence type="ECO:0000313" key="16">
    <source>
        <dbReference type="EMBL" id="QJD08146.1"/>
    </source>
</evidence>
<evidence type="ECO:0000256" key="10">
    <source>
        <dbReference type="ARBA" id="ARBA00023258"/>
    </source>
</evidence>
<keyword evidence="5 12" id="KW-1093">Inhibition of host IRF7 by virus</keyword>
<accession>A0A6M3QVY2</accession>
<dbReference type="GO" id="GO:0039557">
    <property type="term" value="P:symbiont-mediated suppression of host cytoplasmic pattern recognition receptor signaling pathway via inhibition of IRF7 activity"/>
    <property type="evidence" value="ECO:0007669"/>
    <property type="project" value="UniProtKB-UniRule"/>
</dbReference>
<dbReference type="EMBL" id="MN477242">
    <property type="protein sequence ID" value="QJC68996.1"/>
    <property type="molecule type" value="Genomic_RNA"/>
</dbReference>
<keyword evidence="1 12" id="KW-1113">Inhibition of host RLR pathway by virus</keyword>
<keyword evidence="6 12" id="KW-0694">RNA-binding</keyword>
<name>A0A6M3QVY2_9REOV</name>
<feature type="region of interest" description="Interaction with host IRF3" evidence="12">
    <location>
        <begin position="321"/>
        <end position="497"/>
    </location>
</feature>
<reference evidence="14" key="1">
    <citation type="submission" date="2019-10" db="EMBL/GenBank/DDBJ databases">
        <title>Rotavirus genetic diversity in the light of zoonoses from a global sample set of bats.</title>
        <authorList>
            <person name="Simsek C."/>
            <person name="Everling U."/>
            <person name="Lukashev A.N."/>
            <person name="Rasche A."/>
            <person name="Maganga G.D."/>
            <person name="Binger T."/>
            <person name="Gloza-Rausch F."/>
            <person name="Seebens A."/>
            <person name="Yordanov S."/>
            <person name="Annan A."/>
            <person name="Oppong S."/>
            <person name="Sarkodie Y.A."/>
            <person name="Vallo P."/>
            <person name="Leroy E.M."/>
            <person name="Drosten C."/>
            <person name="Drexler J.F."/>
            <person name="Matthijnssens J."/>
            <person name="Corman V.M."/>
        </authorList>
    </citation>
    <scope>NUCLEOTIDE SEQUENCE</scope>
    <source>
        <strain evidence="16">RVA/Bat-wt/GAB/GKS-897/2009/G3P[3]</strain>
        <strain evidence="13">RVA/Bat-wt/GAB/GKS-912/2009/G3P[3-2]</strain>
        <strain evidence="15">RVA/Bat-wt/GAB/GKS-934/2009/G3P[3-2]</strain>
        <strain evidence="14">RVA/Bat-wt/GAB/GKS-941/2009/G3P[3]</strain>
    </source>
</reference>
<keyword evidence="4 12" id="KW-0479">Metal-binding</keyword>
<dbReference type="EMBL" id="MN551593">
    <property type="protein sequence ID" value="QJC69018.1"/>
    <property type="molecule type" value="Genomic_RNA"/>
</dbReference>
<comment type="domain">
    <text evidence="12">The integrity of the zinc-binding domain in NSP1 is important for degradation of host IRF3.</text>
</comment>
<comment type="caution">
    <text evidence="12">Lacks conserved residue(s) required for the propagation of feature annotation.</text>
</comment>
<organism evidence="14">
    <name type="scientific">Rotavirus A</name>
    <dbReference type="NCBI Taxonomy" id="28875"/>
    <lineage>
        <taxon>Viruses</taxon>
        <taxon>Riboviria</taxon>
        <taxon>Orthornavirae</taxon>
        <taxon>Duplornaviricota</taxon>
        <taxon>Resentoviricetes</taxon>
        <taxon>Reovirales</taxon>
        <taxon>Sedoreoviridae</taxon>
        <taxon>Rotavirus</taxon>
        <taxon>Rotavirus alphagastroenteritidis</taxon>
    </lineage>
</organism>